<dbReference type="PANTHER" id="PTHR33452:SF7">
    <property type="entry name" value="DOXX FAMILY PROTEIN"/>
    <property type="match status" value="1"/>
</dbReference>
<evidence type="ECO:0000256" key="7">
    <source>
        <dbReference type="SAM" id="Phobius"/>
    </source>
</evidence>
<dbReference type="PANTHER" id="PTHR33452">
    <property type="entry name" value="OXIDOREDUCTASE CATD-RELATED"/>
    <property type="match status" value="1"/>
</dbReference>
<name>A0A5Q0BS86_9GAMM</name>
<dbReference type="OrthoDB" id="5689076at2"/>
<proteinExistence type="inferred from homology"/>
<comment type="similarity">
    <text evidence="2">Belongs to the DoxX family.</text>
</comment>
<evidence type="ECO:0000256" key="4">
    <source>
        <dbReference type="ARBA" id="ARBA00022692"/>
    </source>
</evidence>
<sequence>MNDCSKNQAHHQTAENTCPLCPAQALIRLPTPSRTVEGYRKLSNWLNGKAALIPPFFLSLILAYEFGEAGLMKLYGENWFTDLSFPFPFSLFSTETNWWLATWFELIGAASLLPGIATRFFSFALITITLVAIASVHSPAQWSSYAELLSGYAITDSGHGNYKLPLLDLTMLLPLLFGGAGMLGLDAWINKLQLGTDSALPK</sequence>
<dbReference type="AlphaFoldDB" id="A0A5Q0BS86"/>
<evidence type="ECO:0000313" key="8">
    <source>
        <dbReference type="EMBL" id="QFY44938.1"/>
    </source>
</evidence>
<evidence type="ECO:0000313" key="9">
    <source>
        <dbReference type="Proteomes" id="UP000325755"/>
    </source>
</evidence>
<evidence type="ECO:0000256" key="5">
    <source>
        <dbReference type="ARBA" id="ARBA00022989"/>
    </source>
</evidence>
<reference evidence="8 9" key="1">
    <citation type="submission" date="2019-09" db="EMBL/GenBank/DDBJ databases">
        <title>Ecophysiology of the spiral-shaped methanotroph Methylospira mobilis as revealed by the complete genome sequence.</title>
        <authorList>
            <person name="Oshkin I.Y."/>
            <person name="Dedysh S.N."/>
            <person name="Miroshnikov K."/>
            <person name="Danilova O.V."/>
            <person name="Hakobyan A."/>
            <person name="Liesack W."/>
        </authorList>
    </citation>
    <scope>NUCLEOTIDE SEQUENCE [LARGE SCALE GENOMIC DNA]</scope>
    <source>
        <strain evidence="8 9">Shm1</strain>
    </source>
</reference>
<keyword evidence="4 7" id="KW-0812">Transmembrane</keyword>
<evidence type="ECO:0000256" key="6">
    <source>
        <dbReference type="ARBA" id="ARBA00023136"/>
    </source>
</evidence>
<protein>
    <submittedName>
        <fullName evidence="8">DoxX family protein</fullName>
    </submittedName>
</protein>
<comment type="subcellular location">
    <subcellularLocation>
        <location evidence="1">Cell membrane</location>
        <topology evidence="1">Multi-pass membrane protein</topology>
    </subcellularLocation>
</comment>
<accession>A0A5Q0BS86</accession>
<keyword evidence="5 7" id="KW-1133">Transmembrane helix</keyword>
<dbReference type="InterPro" id="IPR051907">
    <property type="entry name" value="DoxX-like_oxidoreductase"/>
</dbReference>
<dbReference type="EMBL" id="CP044205">
    <property type="protein sequence ID" value="QFY44938.1"/>
    <property type="molecule type" value="Genomic_DNA"/>
</dbReference>
<feature type="transmembrane region" description="Helical" evidence="7">
    <location>
        <begin position="171"/>
        <end position="189"/>
    </location>
</feature>
<gene>
    <name evidence="8" type="ORF">F6R98_04610</name>
</gene>
<dbReference type="Proteomes" id="UP000325755">
    <property type="component" value="Chromosome"/>
</dbReference>
<keyword evidence="6 7" id="KW-0472">Membrane</keyword>
<evidence type="ECO:0000256" key="3">
    <source>
        <dbReference type="ARBA" id="ARBA00022475"/>
    </source>
</evidence>
<feature type="transmembrane region" description="Helical" evidence="7">
    <location>
        <begin position="96"/>
        <end position="113"/>
    </location>
</feature>
<organism evidence="8 9">
    <name type="scientific">Candidatus Methylospira mobilis</name>
    <dbReference type="NCBI Taxonomy" id="1808979"/>
    <lineage>
        <taxon>Bacteria</taxon>
        <taxon>Pseudomonadati</taxon>
        <taxon>Pseudomonadota</taxon>
        <taxon>Gammaproteobacteria</taxon>
        <taxon>Methylococcales</taxon>
        <taxon>Methylococcaceae</taxon>
        <taxon>Candidatus Methylospira</taxon>
    </lineage>
</organism>
<dbReference type="Pfam" id="PF07681">
    <property type="entry name" value="DoxX"/>
    <property type="match status" value="1"/>
</dbReference>
<evidence type="ECO:0000256" key="2">
    <source>
        <dbReference type="ARBA" id="ARBA00006679"/>
    </source>
</evidence>
<keyword evidence="9" id="KW-1185">Reference proteome</keyword>
<evidence type="ECO:0000256" key="1">
    <source>
        <dbReference type="ARBA" id="ARBA00004651"/>
    </source>
</evidence>
<feature type="transmembrane region" description="Helical" evidence="7">
    <location>
        <begin position="50"/>
        <end position="76"/>
    </location>
</feature>
<dbReference type="KEGG" id="mmob:F6R98_04610"/>
<dbReference type="InterPro" id="IPR032808">
    <property type="entry name" value="DoxX"/>
</dbReference>
<keyword evidence="3" id="KW-1003">Cell membrane</keyword>
<dbReference type="GO" id="GO:0005886">
    <property type="term" value="C:plasma membrane"/>
    <property type="evidence" value="ECO:0007669"/>
    <property type="project" value="UniProtKB-SubCell"/>
</dbReference>
<feature type="transmembrane region" description="Helical" evidence="7">
    <location>
        <begin position="120"/>
        <end position="140"/>
    </location>
</feature>
<dbReference type="InParanoid" id="A0A5Q0BS86"/>